<gene>
    <name evidence="3" type="ORF">GETHED_12580</name>
</gene>
<dbReference type="InterPro" id="IPR019026">
    <property type="entry name" value="Peptidase_M64_IgA"/>
</dbReference>
<dbReference type="InterPro" id="IPR024079">
    <property type="entry name" value="MetalloPept_cat_dom_sf"/>
</dbReference>
<dbReference type="InterPro" id="IPR032625">
    <property type="entry name" value="M64_N"/>
</dbReference>
<dbReference type="Pfam" id="PF09471">
    <property type="entry name" value="Peptidase_M64"/>
    <property type="match status" value="1"/>
</dbReference>
<accession>A0ABQ5PWZ2</accession>
<protein>
    <recommendedName>
        <fullName evidence="2">Peptidase M64 N-terminal domain-containing protein</fullName>
    </recommendedName>
</protein>
<feature type="chain" id="PRO_5046537283" description="Peptidase M64 N-terminal domain-containing protein" evidence="1">
    <location>
        <begin position="17"/>
        <end position="463"/>
    </location>
</feature>
<dbReference type="RefSeq" id="WP_285607600.1">
    <property type="nucleotide sequence ID" value="NZ_BSDC01000001.1"/>
</dbReference>
<evidence type="ECO:0000259" key="2">
    <source>
        <dbReference type="Pfam" id="PF16217"/>
    </source>
</evidence>
<dbReference type="EMBL" id="BSDC01000001">
    <property type="protein sequence ID" value="GLH66894.1"/>
    <property type="molecule type" value="Genomic_DNA"/>
</dbReference>
<keyword evidence="1" id="KW-0732">Signal</keyword>
<feature type="signal peptide" evidence="1">
    <location>
        <begin position="1"/>
        <end position="16"/>
    </location>
</feature>
<dbReference type="InterPro" id="IPR038171">
    <property type="entry name" value="M64_N_sf"/>
</dbReference>
<keyword evidence="4" id="KW-1185">Reference proteome</keyword>
<name>A0ABQ5PWZ2_9BACT</name>
<sequence length="463" mass="51547">MLRSLLLSLATLACLAAPPRTMRVDYGHTGDATSERFGVDRVVLEPLPWPGDLAKAIDDSNLGKYCFEVADKATGKLLYSRGFASIYGEWETTDEARTLSRSFSESLRFPQPDTPVRIQVKKRDERNAFKTLWTFDLDPRDPLIERAPAPDAGGLIALQKAGDPARKVDFLILGDGYTAAERGKFEQQARKVMELLFQQTPFKEHRQDFNVWALCPPATESGISRPSTGVHKRTPLGATYDAFGSERYVLTFDNRAWRDIAAQAPYEFVEILVNAETYGGGGIHNLYSTASAGNSTIGYLFVHEFGHHFAGLADEYYTSDVAVTNSPSRPEPWEPNATADPKHPKWAALLTAGVPLPTPWKKDEFEAHSHAYQKERRAIRAANKPEAEMDALFAREKVYETKLLGTDAHSGKVGAFEGANYEAKGYFRSQEDCLMFTRDDVGFCAACRAAIERVIRQYATTKP</sequence>
<proteinExistence type="predicted"/>
<dbReference type="Pfam" id="PF16217">
    <property type="entry name" value="M64_N"/>
    <property type="match status" value="1"/>
</dbReference>
<reference evidence="3" key="1">
    <citation type="journal article" date="2023" name="Antonie Van Leeuwenhoek">
        <title>Mesoterricola silvestris gen. nov., sp. nov., Mesoterricola sediminis sp. nov., Geothrix oryzae sp. nov., Geothrix edaphica sp. nov., Geothrix rubra sp. nov., and Geothrix limicola sp. nov., six novel members of Acidobacteriota isolated from soils.</title>
        <authorList>
            <person name="Itoh H."/>
            <person name="Sugisawa Y."/>
            <person name="Mise K."/>
            <person name="Xu Z."/>
            <person name="Kuniyasu M."/>
            <person name="Ushijima N."/>
            <person name="Kawano K."/>
            <person name="Kobayashi E."/>
            <person name="Shiratori Y."/>
            <person name="Masuda Y."/>
            <person name="Senoo K."/>
        </authorList>
    </citation>
    <scope>NUCLEOTIDE SEQUENCE</scope>
    <source>
        <strain evidence="3">Red802</strain>
    </source>
</reference>
<organism evidence="3 4">
    <name type="scientific">Geothrix edaphica</name>
    <dbReference type="NCBI Taxonomy" id="2927976"/>
    <lineage>
        <taxon>Bacteria</taxon>
        <taxon>Pseudomonadati</taxon>
        <taxon>Acidobacteriota</taxon>
        <taxon>Holophagae</taxon>
        <taxon>Holophagales</taxon>
        <taxon>Holophagaceae</taxon>
        <taxon>Geothrix</taxon>
    </lineage>
</organism>
<dbReference type="Proteomes" id="UP001165044">
    <property type="component" value="Unassembled WGS sequence"/>
</dbReference>
<dbReference type="Gene3D" id="2.60.40.3250">
    <property type="entry name" value="Peptidase M64, N-terminal domain"/>
    <property type="match status" value="1"/>
</dbReference>
<evidence type="ECO:0000313" key="3">
    <source>
        <dbReference type="EMBL" id="GLH66894.1"/>
    </source>
</evidence>
<comment type="caution">
    <text evidence="3">The sequence shown here is derived from an EMBL/GenBank/DDBJ whole genome shotgun (WGS) entry which is preliminary data.</text>
</comment>
<evidence type="ECO:0000313" key="4">
    <source>
        <dbReference type="Proteomes" id="UP001165044"/>
    </source>
</evidence>
<dbReference type="Gene3D" id="3.40.390.10">
    <property type="entry name" value="Collagenase (Catalytic Domain)"/>
    <property type="match status" value="1"/>
</dbReference>
<feature type="domain" description="Peptidase M64 N-terminal" evidence="2">
    <location>
        <begin position="19"/>
        <end position="133"/>
    </location>
</feature>
<evidence type="ECO:0000256" key="1">
    <source>
        <dbReference type="SAM" id="SignalP"/>
    </source>
</evidence>